<proteinExistence type="predicted"/>
<dbReference type="PANTHER" id="PTHR38011">
    <property type="entry name" value="DIHYDROFOLATE REDUCTASE FAMILY PROTEIN (AFU_ORTHOLOGUE AFUA_8G06820)"/>
    <property type="match status" value="1"/>
</dbReference>
<gene>
    <name evidence="2" type="ORF">E4656_15245</name>
</gene>
<dbReference type="EMBL" id="SRMF01000007">
    <property type="protein sequence ID" value="TGG91743.1"/>
    <property type="molecule type" value="Genomic_DNA"/>
</dbReference>
<dbReference type="InterPro" id="IPR002734">
    <property type="entry name" value="RibDG_C"/>
</dbReference>
<dbReference type="AlphaFoldDB" id="A0A4Z0W6H6"/>
<dbReference type="GO" id="GO:0009231">
    <property type="term" value="P:riboflavin biosynthetic process"/>
    <property type="evidence" value="ECO:0007669"/>
    <property type="project" value="InterPro"/>
</dbReference>
<protein>
    <submittedName>
        <fullName evidence="2">Dihydrofolate reductase</fullName>
    </submittedName>
</protein>
<dbReference type="Gene3D" id="3.40.430.10">
    <property type="entry name" value="Dihydrofolate Reductase, subunit A"/>
    <property type="match status" value="1"/>
</dbReference>
<dbReference type="Proteomes" id="UP000297475">
    <property type="component" value="Unassembled WGS sequence"/>
</dbReference>
<evidence type="ECO:0000259" key="1">
    <source>
        <dbReference type="Pfam" id="PF01872"/>
    </source>
</evidence>
<name>A0A4Z0W6H6_9GAMM</name>
<dbReference type="GO" id="GO:0008703">
    <property type="term" value="F:5-amino-6-(5-phosphoribosylamino)uracil reductase activity"/>
    <property type="evidence" value="ECO:0007669"/>
    <property type="project" value="InterPro"/>
</dbReference>
<sequence>MATHTAKVFADIDISLDGFVAGEHISKSDPLGKGGEHLIWYGDDVNDDNADFASAYDSVDAEVLEESSAREGAVIMGRNTFDISIEEWGETPPIHKPCFVLTHRPTQTISKDGGTTFTFVSDLRAALEQAQEAAAGRDVGVMGGAETIRQYLAEGLLDELHLHVAPVLLGGGTRLFDNITPGSVHLEKLRVRDGAKATHLLYQCSKQPG</sequence>
<organism evidence="2 3">
    <name type="scientific">Natronospirillum operosum</name>
    <dbReference type="NCBI Taxonomy" id="2759953"/>
    <lineage>
        <taxon>Bacteria</taxon>
        <taxon>Pseudomonadati</taxon>
        <taxon>Pseudomonadota</taxon>
        <taxon>Gammaproteobacteria</taxon>
        <taxon>Oceanospirillales</taxon>
        <taxon>Natronospirillaceae</taxon>
        <taxon>Natronospirillum</taxon>
    </lineage>
</organism>
<feature type="domain" description="Bacterial bifunctional deaminase-reductase C-terminal" evidence="1">
    <location>
        <begin position="7"/>
        <end position="195"/>
    </location>
</feature>
<reference evidence="2 3" key="1">
    <citation type="submission" date="2019-04" db="EMBL/GenBank/DDBJ databases">
        <title>Natronospirillum operosus gen. nov., sp. nov., a haloalkaliphilic satellite isolated from decaying biomass of laboratory culture of cyanobacterium Geitlerinema sp. and proposal of Natronospirillaceae fam. nov. and Saccharospirillaceae fam. nov.</title>
        <authorList>
            <person name="Kevbrin V."/>
            <person name="Boltyanskaya Y."/>
            <person name="Koziaeva V."/>
            <person name="Grouzdev D.S."/>
            <person name="Park M."/>
            <person name="Cho J."/>
        </authorList>
    </citation>
    <scope>NUCLEOTIDE SEQUENCE [LARGE SCALE GENOMIC DNA]</scope>
    <source>
        <strain evidence="2 3">G-116</strain>
    </source>
</reference>
<dbReference type="RefSeq" id="WP_135484154.1">
    <property type="nucleotide sequence ID" value="NZ_SRMF01000007.1"/>
</dbReference>
<evidence type="ECO:0000313" key="2">
    <source>
        <dbReference type="EMBL" id="TGG91743.1"/>
    </source>
</evidence>
<evidence type="ECO:0000313" key="3">
    <source>
        <dbReference type="Proteomes" id="UP000297475"/>
    </source>
</evidence>
<dbReference type="InterPro" id="IPR024072">
    <property type="entry name" value="DHFR-like_dom_sf"/>
</dbReference>
<dbReference type="PANTHER" id="PTHR38011:SF12">
    <property type="entry name" value="BIFUNCTIONAL DEAMINASE-REDUCTASE DOMAIN PROTEIN"/>
    <property type="match status" value="1"/>
</dbReference>
<dbReference type="OrthoDB" id="195113at2"/>
<accession>A0A4Z0W6H6</accession>
<dbReference type="Pfam" id="PF01872">
    <property type="entry name" value="RibD_C"/>
    <property type="match status" value="1"/>
</dbReference>
<keyword evidence="3" id="KW-1185">Reference proteome</keyword>
<dbReference type="SUPFAM" id="SSF53597">
    <property type="entry name" value="Dihydrofolate reductase-like"/>
    <property type="match status" value="1"/>
</dbReference>
<comment type="caution">
    <text evidence="2">The sequence shown here is derived from an EMBL/GenBank/DDBJ whole genome shotgun (WGS) entry which is preliminary data.</text>
</comment>
<dbReference type="InterPro" id="IPR050765">
    <property type="entry name" value="Riboflavin_Biosynth_HTPR"/>
</dbReference>